<dbReference type="OrthoDB" id="270970at2759"/>
<dbReference type="RefSeq" id="XP_055878802.1">
    <property type="nucleotide sequence ID" value="XM_056022827.1"/>
</dbReference>
<evidence type="ECO:0000256" key="2">
    <source>
        <dbReference type="ARBA" id="ARBA00022448"/>
    </source>
</evidence>
<keyword evidence="5 6" id="KW-0472">Membrane</keyword>
<feature type="domain" description="SMP-LTD" evidence="7">
    <location>
        <begin position="65"/>
        <end position="262"/>
    </location>
</feature>
<keyword evidence="8" id="KW-1185">Reference proteome</keyword>
<feature type="transmembrane region" description="Helical" evidence="6">
    <location>
        <begin position="216"/>
        <end position="235"/>
    </location>
</feature>
<dbReference type="AlphaFoldDB" id="A0A9W2ZUY0"/>
<dbReference type="Proteomes" id="UP001165740">
    <property type="component" value="Chromosome 3"/>
</dbReference>
<organism evidence="8 9">
    <name type="scientific">Biomphalaria glabrata</name>
    <name type="common">Bloodfluke planorb</name>
    <name type="synonym">Freshwater snail</name>
    <dbReference type="NCBI Taxonomy" id="6526"/>
    <lineage>
        <taxon>Eukaryota</taxon>
        <taxon>Metazoa</taxon>
        <taxon>Spiralia</taxon>
        <taxon>Lophotrochozoa</taxon>
        <taxon>Mollusca</taxon>
        <taxon>Gastropoda</taxon>
        <taxon>Heterobranchia</taxon>
        <taxon>Euthyneura</taxon>
        <taxon>Panpulmonata</taxon>
        <taxon>Hygrophila</taxon>
        <taxon>Lymnaeoidea</taxon>
        <taxon>Planorbidae</taxon>
        <taxon>Biomphalaria</taxon>
    </lineage>
</organism>
<name>A0A9W2ZUY0_BIOGL</name>
<sequence length="270" mass="31404">MDLKTEIVYPPSWWWFPDHNIYTTFLVCLFWILLFTYFLMFRDASPTPTRQSSAVPLTHAQSSLICESVEWFNYLVKKWWKFSKQSTENLICETMNKIMSSSLPPFIDSFEVNYVDLGNKPPVIRNIRIYDSLLATLENFSLNSVRTQKVCMELDIGLPCEDFTLILSGRGVPHLLCLMLQRLYFEATVRFILTLDKEVPFPHTAKARISFKEQPYFNFGISVLGVVNLMQIPLLKTWIHSTIMTHLTAVLVEPAGLEIRFLEENSSYIH</sequence>
<dbReference type="GO" id="GO:0008289">
    <property type="term" value="F:lipid binding"/>
    <property type="evidence" value="ECO:0007669"/>
    <property type="project" value="UniProtKB-KW"/>
</dbReference>
<dbReference type="PANTHER" id="PTHR46980">
    <property type="entry name" value="TRICALBIN-1-RELATED"/>
    <property type="match status" value="1"/>
</dbReference>
<evidence type="ECO:0000256" key="6">
    <source>
        <dbReference type="SAM" id="Phobius"/>
    </source>
</evidence>
<evidence type="ECO:0000313" key="8">
    <source>
        <dbReference type="Proteomes" id="UP001165740"/>
    </source>
</evidence>
<protein>
    <submittedName>
        <fullName evidence="9">Uncharacterized protein LOC106069269 isoform X1</fullName>
    </submittedName>
</protein>
<dbReference type="InterPro" id="IPR031468">
    <property type="entry name" value="SMP_LBD"/>
</dbReference>
<dbReference type="InterPro" id="IPR052455">
    <property type="entry name" value="Tricalbin_domain"/>
</dbReference>
<keyword evidence="3" id="KW-0445">Lipid transport</keyword>
<feature type="transmembrane region" description="Helical" evidence="6">
    <location>
        <begin position="20"/>
        <end position="41"/>
    </location>
</feature>
<keyword evidence="2" id="KW-0813">Transport</keyword>
<dbReference type="GeneID" id="106069269"/>
<keyword evidence="4" id="KW-0446">Lipid-binding</keyword>
<gene>
    <name evidence="9" type="primary">LOC106069269</name>
</gene>
<dbReference type="OMA" id="ICESVEW"/>
<keyword evidence="6" id="KW-0812">Transmembrane</keyword>
<dbReference type="Pfam" id="PF25669">
    <property type="entry name" value="SMP_MUG190-like"/>
    <property type="match status" value="1"/>
</dbReference>
<dbReference type="PROSITE" id="PS51847">
    <property type="entry name" value="SMP"/>
    <property type="match status" value="1"/>
</dbReference>
<comment type="subcellular location">
    <subcellularLocation>
        <location evidence="1">Membrane</location>
    </subcellularLocation>
</comment>
<evidence type="ECO:0000256" key="5">
    <source>
        <dbReference type="ARBA" id="ARBA00023136"/>
    </source>
</evidence>
<proteinExistence type="predicted"/>
<reference evidence="9" key="1">
    <citation type="submission" date="2025-08" db="UniProtKB">
        <authorList>
            <consortium name="RefSeq"/>
        </authorList>
    </citation>
    <scope>IDENTIFICATION</scope>
</reference>
<dbReference type="GO" id="GO:0006869">
    <property type="term" value="P:lipid transport"/>
    <property type="evidence" value="ECO:0007669"/>
    <property type="project" value="UniProtKB-KW"/>
</dbReference>
<evidence type="ECO:0000256" key="3">
    <source>
        <dbReference type="ARBA" id="ARBA00023055"/>
    </source>
</evidence>
<dbReference type="GO" id="GO:0016020">
    <property type="term" value="C:membrane"/>
    <property type="evidence" value="ECO:0007669"/>
    <property type="project" value="UniProtKB-SubCell"/>
</dbReference>
<keyword evidence="6" id="KW-1133">Transmembrane helix</keyword>
<evidence type="ECO:0000256" key="1">
    <source>
        <dbReference type="ARBA" id="ARBA00004370"/>
    </source>
</evidence>
<evidence type="ECO:0000313" key="9">
    <source>
        <dbReference type="RefSeq" id="XP_055878802.1"/>
    </source>
</evidence>
<evidence type="ECO:0000256" key="4">
    <source>
        <dbReference type="ARBA" id="ARBA00023121"/>
    </source>
</evidence>
<dbReference type="CDD" id="cd21669">
    <property type="entry name" value="SMP_SF"/>
    <property type="match status" value="1"/>
</dbReference>
<accession>A0A9W2ZUY0</accession>
<evidence type="ECO:0000259" key="7">
    <source>
        <dbReference type="PROSITE" id="PS51847"/>
    </source>
</evidence>
<dbReference type="PANTHER" id="PTHR46980:SF2">
    <property type="entry name" value="TRICALBIN-1-RELATED"/>
    <property type="match status" value="1"/>
</dbReference>